<organism evidence="2 3">
    <name type="scientific">Methanocaldococcus jannaschii</name>
    <dbReference type="NCBI Taxonomy" id="2190"/>
    <lineage>
        <taxon>Archaea</taxon>
        <taxon>Methanobacteriati</taxon>
        <taxon>Methanobacteriota</taxon>
        <taxon>Methanomada group</taxon>
        <taxon>Methanococci</taxon>
        <taxon>Methanococcales</taxon>
        <taxon>Methanocaldococcaceae</taxon>
        <taxon>Methanocaldococcus</taxon>
    </lineage>
</organism>
<keyword evidence="1" id="KW-1133">Transmembrane helix</keyword>
<keyword evidence="1" id="KW-0472">Membrane</keyword>
<proteinExistence type="predicted"/>
<dbReference type="EMBL" id="DUJR01000007">
    <property type="protein sequence ID" value="HII59291.1"/>
    <property type="molecule type" value="Genomic_DNA"/>
</dbReference>
<gene>
    <name evidence="2" type="ORF">HA335_01725</name>
</gene>
<protein>
    <submittedName>
        <fullName evidence="2">Uncharacterized protein</fullName>
    </submittedName>
</protein>
<sequence>MKFLEKGVYKIFGAVILVSMIGALVAEPIALGDAGLYYQYYVGDIDTAQQCYLVAADSAITGAAISAALGPAGLASGVFTVVFSTTVLA</sequence>
<dbReference type="Proteomes" id="UP000645676">
    <property type="component" value="Unassembled WGS sequence"/>
</dbReference>
<reference evidence="2" key="1">
    <citation type="journal article" date="2020" name="bioRxiv">
        <title>A rank-normalized archaeal taxonomy based on genome phylogeny resolves widespread incomplete and uneven classifications.</title>
        <authorList>
            <person name="Rinke C."/>
            <person name="Chuvochina M."/>
            <person name="Mussig A.J."/>
            <person name="Chaumeil P.-A."/>
            <person name="Waite D.W."/>
            <person name="Whitman W.B."/>
            <person name="Parks D.H."/>
            <person name="Hugenholtz P."/>
        </authorList>
    </citation>
    <scope>NUCLEOTIDE SEQUENCE</scope>
    <source>
        <strain evidence="2">UBA8849</strain>
    </source>
</reference>
<feature type="transmembrane region" description="Helical" evidence="1">
    <location>
        <begin position="7"/>
        <end position="26"/>
    </location>
</feature>
<keyword evidence="1" id="KW-0812">Transmembrane</keyword>
<dbReference type="RefSeq" id="WP_010870299.1">
    <property type="nucleotide sequence ID" value="NC_000909.1"/>
</dbReference>
<feature type="transmembrane region" description="Helical" evidence="1">
    <location>
        <begin position="63"/>
        <end position="88"/>
    </location>
</feature>
<comment type="caution">
    <text evidence="2">The sequence shown here is derived from an EMBL/GenBank/DDBJ whole genome shotgun (WGS) entry which is preliminary data.</text>
</comment>
<evidence type="ECO:0000256" key="1">
    <source>
        <dbReference type="SAM" id="Phobius"/>
    </source>
</evidence>
<evidence type="ECO:0000313" key="2">
    <source>
        <dbReference type="EMBL" id="HII59291.1"/>
    </source>
</evidence>
<evidence type="ECO:0000313" key="3">
    <source>
        <dbReference type="Proteomes" id="UP000645676"/>
    </source>
</evidence>
<dbReference type="AlphaFoldDB" id="A0A832T0V9"/>
<accession>A0A832T0V9</accession>
<name>A0A832T0V9_9EURY</name>